<sequence length="187" mass="21244">MSTPFFDPLEIAGQTYDLGHLDPFSIYIDSRKAGKVLNVRIRFTCHCFTMGYDTALHQTGHPILKDQGGRDRLFCSTRYRLSHGLPAIIAALSDGQTNVRQTSALRNWAHTVKIEDPQGPYYIFFELRRAAKRGQRVKQDLDLTIESAYHQDPEKEEPALRGKMRFDILCGKIYKGEPVATQTGGKR</sequence>
<evidence type="ECO:0000313" key="2">
    <source>
        <dbReference type="Proteomes" id="UP000256334"/>
    </source>
</evidence>
<reference evidence="1 2" key="1">
    <citation type="submission" date="2018-07" db="EMBL/GenBank/DDBJ databases">
        <title>Genomic Encyclopedia of Type Strains, Phase IV (KMG-IV): sequencing the most valuable type-strain genomes for metagenomic binning, comparative biology and taxonomic classification.</title>
        <authorList>
            <person name="Goeker M."/>
        </authorList>
    </citation>
    <scope>NUCLEOTIDE SEQUENCE [LARGE SCALE GENOMIC DNA]</scope>
    <source>
        <strain evidence="1 2">DSM 14324</strain>
    </source>
</reference>
<comment type="caution">
    <text evidence="1">The sequence shown here is derived from an EMBL/GenBank/DDBJ whole genome shotgun (WGS) entry which is preliminary data.</text>
</comment>
<keyword evidence="2" id="KW-1185">Reference proteome</keyword>
<name>A0A3D9DSK3_9GAMM</name>
<dbReference type="OrthoDB" id="63182at2"/>
<gene>
    <name evidence="1" type="ORF">C8D72_3435</name>
</gene>
<evidence type="ECO:0000313" key="1">
    <source>
        <dbReference type="EMBL" id="REC93389.1"/>
    </source>
</evidence>
<dbReference type="AlphaFoldDB" id="A0A3D9DSK3"/>
<dbReference type="EMBL" id="QRDJ01000012">
    <property type="protein sequence ID" value="REC93389.1"/>
    <property type="molecule type" value="Genomic_DNA"/>
</dbReference>
<protein>
    <submittedName>
        <fullName evidence="1">Uncharacterized protein</fullName>
    </submittedName>
</protein>
<proteinExistence type="predicted"/>
<organism evidence="1 2">
    <name type="scientific">Kushneria indalinina DSM 14324</name>
    <dbReference type="NCBI Taxonomy" id="1122140"/>
    <lineage>
        <taxon>Bacteria</taxon>
        <taxon>Pseudomonadati</taxon>
        <taxon>Pseudomonadota</taxon>
        <taxon>Gammaproteobacteria</taxon>
        <taxon>Oceanospirillales</taxon>
        <taxon>Halomonadaceae</taxon>
        <taxon>Kushneria</taxon>
    </lineage>
</organism>
<accession>A0A3D9DSK3</accession>
<dbReference type="Proteomes" id="UP000256334">
    <property type="component" value="Unassembled WGS sequence"/>
</dbReference>